<dbReference type="InterPro" id="IPR036737">
    <property type="entry name" value="OmpA-like_sf"/>
</dbReference>
<sequence length="253" mass="28965">MRRKRGIEEEKTDESWLIPYADMLTLLLALFVVLFAMSEIDAKKYEELSNFFRNELATGPTGDGILEADESVVDVVTEVNREPKEIIDEEKSERELNQLKQLQQEINTYIERNNLSTILGTKLMDEGLLISIYNELFFDSGSATVKGEGEQVAQEISELLYTDPPHQIVISGHTDNVPIRNGRFASNWDLSVMRAVNFMRLLLDNEKLDPQRFSAKGYGEHQPILPNNSEENRAKNRRVEVLILPNYQIDSES</sequence>
<dbReference type="NCBIfam" id="NF005831">
    <property type="entry name" value="PRK07734.1"/>
    <property type="match status" value="1"/>
</dbReference>
<evidence type="ECO:0000259" key="8">
    <source>
        <dbReference type="PROSITE" id="PS51123"/>
    </source>
</evidence>
<evidence type="ECO:0000256" key="1">
    <source>
        <dbReference type="ARBA" id="ARBA00004162"/>
    </source>
</evidence>
<evidence type="ECO:0000313" key="10">
    <source>
        <dbReference type="Proteomes" id="UP001296943"/>
    </source>
</evidence>
<protein>
    <submittedName>
        <fullName evidence="9">Chemotaxis protein MotB</fullName>
    </submittedName>
</protein>
<evidence type="ECO:0000256" key="4">
    <source>
        <dbReference type="ARBA" id="ARBA00022692"/>
    </source>
</evidence>
<evidence type="ECO:0000256" key="2">
    <source>
        <dbReference type="ARBA" id="ARBA00008914"/>
    </source>
</evidence>
<keyword evidence="3" id="KW-1003">Cell membrane</keyword>
<name>A0ABS2N5Z1_9BACI</name>
<dbReference type="PANTHER" id="PTHR30329">
    <property type="entry name" value="STATOR ELEMENT OF FLAGELLAR MOTOR COMPLEX"/>
    <property type="match status" value="1"/>
</dbReference>
<proteinExistence type="inferred from homology"/>
<dbReference type="RefSeq" id="WP_204502164.1">
    <property type="nucleotide sequence ID" value="NZ_JAFBDR010000036.1"/>
</dbReference>
<evidence type="ECO:0000256" key="5">
    <source>
        <dbReference type="ARBA" id="ARBA00022989"/>
    </source>
</evidence>
<keyword evidence="5" id="KW-1133">Transmembrane helix</keyword>
<dbReference type="Pfam" id="PF13677">
    <property type="entry name" value="MotB_plug"/>
    <property type="match status" value="1"/>
</dbReference>
<dbReference type="Gene3D" id="3.30.1330.60">
    <property type="entry name" value="OmpA-like domain"/>
    <property type="match status" value="1"/>
</dbReference>
<feature type="domain" description="OmpA-like" evidence="8">
    <location>
        <begin position="125"/>
        <end position="247"/>
    </location>
</feature>
<dbReference type="EMBL" id="JAFBDR010000036">
    <property type="protein sequence ID" value="MBM7573526.1"/>
    <property type="molecule type" value="Genomic_DNA"/>
</dbReference>
<keyword evidence="6 7" id="KW-0472">Membrane</keyword>
<comment type="caution">
    <text evidence="9">The sequence shown here is derived from an EMBL/GenBank/DDBJ whole genome shotgun (WGS) entry which is preliminary data.</text>
</comment>
<dbReference type="PROSITE" id="PS51123">
    <property type="entry name" value="OMPA_2"/>
    <property type="match status" value="1"/>
</dbReference>
<comment type="subcellular location">
    <subcellularLocation>
        <location evidence="1">Cell membrane</location>
        <topology evidence="1">Single-pass membrane protein</topology>
    </subcellularLocation>
</comment>
<dbReference type="SUPFAM" id="SSF103088">
    <property type="entry name" value="OmpA-like"/>
    <property type="match status" value="1"/>
</dbReference>
<keyword evidence="4" id="KW-0812">Transmembrane</keyword>
<evidence type="ECO:0000256" key="6">
    <source>
        <dbReference type="ARBA" id="ARBA00023136"/>
    </source>
</evidence>
<dbReference type="InterPro" id="IPR006665">
    <property type="entry name" value="OmpA-like"/>
</dbReference>
<reference evidence="9 10" key="1">
    <citation type="submission" date="2021-01" db="EMBL/GenBank/DDBJ databases">
        <title>Genomic Encyclopedia of Type Strains, Phase IV (KMG-IV): sequencing the most valuable type-strain genomes for metagenomic binning, comparative biology and taxonomic classification.</title>
        <authorList>
            <person name="Goeker M."/>
        </authorList>
    </citation>
    <scope>NUCLEOTIDE SEQUENCE [LARGE SCALE GENOMIC DNA]</scope>
    <source>
        <strain evidence="9 10">DSM 23711</strain>
    </source>
</reference>
<evidence type="ECO:0000256" key="7">
    <source>
        <dbReference type="PROSITE-ProRule" id="PRU00473"/>
    </source>
</evidence>
<keyword evidence="10" id="KW-1185">Reference proteome</keyword>
<accession>A0ABS2N5Z1</accession>
<gene>
    <name evidence="9" type="ORF">JOC48_004090</name>
</gene>
<dbReference type="InterPro" id="IPR025713">
    <property type="entry name" value="MotB-like_N_dom"/>
</dbReference>
<organism evidence="9 10">
    <name type="scientific">Aquibacillus albus</name>
    <dbReference type="NCBI Taxonomy" id="1168171"/>
    <lineage>
        <taxon>Bacteria</taxon>
        <taxon>Bacillati</taxon>
        <taxon>Bacillota</taxon>
        <taxon>Bacilli</taxon>
        <taxon>Bacillales</taxon>
        <taxon>Bacillaceae</taxon>
        <taxon>Aquibacillus</taxon>
    </lineage>
</organism>
<dbReference type="CDD" id="cd07185">
    <property type="entry name" value="OmpA_C-like"/>
    <property type="match status" value="1"/>
</dbReference>
<dbReference type="Pfam" id="PF00691">
    <property type="entry name" value="OmpA"/>
    <property type="match status" value="1"/>
</dbReference>
<evidence type="ECO:0000313" key="9">
    <source>
        <dbReference type="EMBL" id="MBM7573526.1"/>
    </source>
</evidence>
<dbReference type="Proteomes" id="UP001296943">
    <property type="component" value="Unassembled WGS sequence"/>
</dbReference>
<evidence type="ECO:0000256" key="3">
    <source>
        <dbReference type="ARBA" id="ARBA00022475"/>
    </source>
</evidence>
<dbReference type="PANTHER" id="PTHR30329:SF21">
    <property type="entry name" value="LIPOPROTEIN YIAD-RELATED"/>
    <property type="match status" value="1"/>
</dbReference>
<dbReference type="InterPro" id="IPR050330">
    <property type="entry name" value="Bact_OuterMem_StrucFunc"/>
</dbReference>
<comment type="similarity">
    <text evidence="2">Belongs to the MotB family.</text>
</comment>